<gene>
    <name evidence="4" type="ORF">Hgul01_01521</name>
</gene>
<dbReference type="PROSITE" id="PS51257">
    <property type="entry name" value="PROKAR_LIPOPROTEIN"/>
    <property type="match status" value="1"/>
</dbReference>
<evidence type="ECO:0000313" key="5">
    <source>
        <dbReference type="Proteomes" id="UP001428290"/>
    </source>
</evidence>
<organism evidence="4 5">
    <name type="scientific">Herpetosiphon gulosus</name>
    <dbReference type="NCBI Taxonomy" id="1973496"/>
    <lineage>
        <taxon>Bacteria</taxon>
        <taxon>Bacillati</taxon>
        <taxon>Chloroflexota</taxon>
        <taxon>Chloroflexia</taxon>
        <taxon>Herpetosiphonales</taxon>
        <taxon>Herpetosiphonaceae</taxon>
        <taxon>Herpetosiphon</taxon>
    </lineage>
</organism>
<dbReference type="Proteomes" id="UP001428290">
    <property type="component" value="Unassembled WGS sequence"/>
</dbReference>
<feature type="chain" id="PRO_5047477936" description="DUF3153 domain-containing protein" evidence="3">
    <location>
        <begin position="20"/>
        <end position="371"/>
    </location>
</feature>
<evidence type="ECO:0000256" key="3">
    <source>
        <dbReference type="SAM" id="SignalP"/>
    </source>
</evidence>
<evidence type="ECO:0000256" key="1">
    <source>
        <dbReference type="SAM" id="MobiDB-lite"/>
    </source>
</evidence>
<comment type="caution">
    <text evidence="4">The sequence shown here is derived from an EMBL/GenBank/DDBJ whole genome shotgun (WGS) entry which is preliminary data.</text>
</comment>
<evidence type="ECO:0000313" key="4">
    <source>
        <dbReference type="EMBL" id="GAA5527728.1"/>
    </source>
</evidence>
<evidence type="ECO:0008006" key="6">
    <source>
        <dbReference type="Google" id="ProtNLM"/>
    </source>
</evidence>
<dbReference type="RefSeq" id="WP_345721345.1">
    <property type="nucleotide sequence ID" value="NZ_BAABRU010000004.1"/>
</dbReference>
<proteinExistence type="predicted"/>
<feature type="region of interest" description="Disordered" evidence="1">
    <location>
        <begin position="255"/>
        <end position="371"/>
    </location>
</feature>
<evidence type="ECO:0000256" key="2">
    <source>
        <dbReference type="SAM" id="Phobius"/>
    </source>
</evidence>
<sequence length="371" mass="40393">MRYWLLLLGLVLLSGCVSQQQQTEFNSDASGVYEIRLGFSQQFLDFAEMGGSGASTDVLDDALSELGSIADLLPAEWQASNENWTSEDGQYRGTLIRMQFRDLAMLKEQLTSSELNELYSLVRFEDVAIEQNGNEVQLKATVKNGQSSMLGSQESGELFGSGLIASPTTSWTIRFPESISTWNEREIATLNEAQTSITYDFPYPLSRDYQLEIVGTLSAGVPQWALWGVGGLVGVGLLLVGVGFILSRRKPSTQPYDLVPAGPSSDYPAYQTGSQTTPLAASSYQPKPESYQPSDSVAAYQPKPESYQPSDSISPYAPKPTGYQAPTPSAQASNSYEQPTTFGSAPTEFGGRTPTRSLGSWQESNDDPQSR</sequence>
<reference evidence="4 5" key="1">
    <citation type="submission" date="2024-02" db="EMBL/GenBank/DDBJ databases">
        <title>Herpetosiphon gulosus NBRC 112829.</title>
        <authorList>
            <person name="Ichikawa N."/>
            <person name="Katano-Makiyama Y."/>
            <person name="Hidaka K."/>
        </authorList>
    </citation>
    <scope>NUCLEOTIDE SEQUENCE [LARGE SCALE GENOMIC DNA]</scope>
    <source>
        <strain evidence="4 5">NBRC 112829</strain>
    </source>
</reference>
<feature type="compositionally biased region" description="Polar residues" evidence="1">
    <location>
        <begin position="324"/>
        <end position="344"/>
    </location>
</feature>
<feature type="signal peptide" evidence="3">
    <location>
        <begin position="1"/>
        <end position="19"/>
    </location>
</feature>
<name>A0ABP9WYR5_9CHLR</name>
<dbReference type="EMBL" id="BAABRU010000004">
    <property type="protein sequence ID" value="GAA5527728.1"/>
    <property type="molecule type" value="Genomic_DNA"/>
</dbReference>
<protein>
    <recommendedName>
        <fullName evidence="6">DUF3153 domain-containing protein</fullName>
    </recommendedName>
</protein>
<keyword evidence="5" id="KW-1185">Reference proteome</keyword>
<feature type="compositionally biased region" description="Polar residues" evidence="1">
    <location>
        <begin position="354"/>
        <end position="363"/>
    </location>
</feature>
<keyword evidence="2" id="KW-0472">Membrane</keyword>
<accession>A0ABP9WYR5</accession>
<keyword evidence="2" id="KW-1133">Transmembrane helix</keyword>
<feature type="transmembrane region" description="Helical" evidence="2">
    <location>
        <begin position="224"/>
        <end position="246"/>
    </location>
</feature>
<keyword evidence="3" id="KW-0732">Signal</keyword>
<feature type="compositionally biased region" description="Polar residues" evidence="1">
    <location>
        <begin position="271"/>
        <end position="295"/>
    </location>
</feature>
<keyword evidence="2" id="KW-0812">Transmembrane</keyword>